<sequence>MHRLVSSFVVALCLYTHWVVAALTSGEIANSLNELAQQGFAAKNLILEINSTADAGPIPDIYTKMDTMVAVILTDVNFMTNTPIIIDQAEEQDVYEGYSNLVQSLLELMDALSSSAAQLKSINQTTKNKVPSEIRILQTAVDAYFYNIIGLFPANSSYNAQANNQKAQVDTHCFQAVWAFDRGYSNGNQATYQARRNSSLHSRWTKRGSL</sequence>
<evidence type="ECO:0000256" key="1">
    <source>
        <dbReference type="SAM" id="SignalP"/>
    </source>
</evidence>
<keyword evidence="3" id="KW-1185">Reference proteome</keyword>
<dbReference type="OrthoDB" id="3891049at2759"/>
<name>A0A1V6NU81_PENPO</name>
<dbReference type="Proteomes" id="UP000191408">
    <property type="component" value="Unassembled WGS sequence"/>
</dbReference>
<feature type="chain" id="PRO_5013297290" evidence="1">
    <location>
        <begin position="22"/>
        <end position="210"/>
    </location>
</feature>
<reference evidence="3" key="1">
    <citation type="journal article" date="2017" name="Nat. Microbiol.">
        <title>Global analysis of biosynthetic gene clusters reveals vast potential of secondary metabolite production in Penicillium species.</title>
        <authorList>
            <person name="Nielsen J.C."/>
            <person name="Grijseels S."/>
            <person name="Prigent S."/>
            <person name="Ji B."/>
            <person name="Dainat J."/>
            <person name="Nielsen K.F."/>
            <person name="Frisvad J.C."/>
            <person name="Workman M."/>
            <person name="Nielsen J."/>
        </authorList>
    </citation>
    <scope>NUCLEOTIDE SEQUENCE [LARGE SCALE GENOMIC DNA]</scope>
    <source>
        <strain evidence="3">IBT 4502</strain>
    </source>
</reference>
<keyword evidence="1" id="KW-0732">Signal</keyword>
<gene>
    <name evidence="2" type="ORF">PENPOL_c003G07698</name>
</gene>
<proteinExistence type="predicted"/>
<evidence type="ECO:0000313" key="3">
    <source>
        <dbReference type="Proteomes" id="UP000191408"/>
    </source>
</evidence>
<dbReference type="STRING" id="60169.A0A1V6NU81"/>
<comment type="caution">
    <text evidence="2">The sequence shown here is derived from an EMBL/GenBank/DDBJ whole genome shotgun (WGS) entry which is preliminary data.</text>
</comment>
<accession>A0A1V6NU81</accession>
<dbReference type="EMBL" id="MDYM01000003">
    <property type="protein sequence ID" value="OQD68147.1"/>
    <property type="molecule type" value="Genomic_DNA"/>
</dbReference>
<organism evidence="2 3">
    <name type="scientific">Penicillium polonicum</name>
    <dbReference type="NCBI Taxonomy" id="60169"/>
    <lineage>
        <taxon>Eukaryota</taxon>
        <taxon>Fungi</taxon>
        <taxon>Dikarya</taxon>
        <taxon>Ascomycota</taxon>
        <taxon>Pezizomycotina</taxon>
        <taxon>Eurotiomycetes</taxon>
        <taxon>Eurotiomycetidae</taxon>
        <taxon>Eurotiales</taxon>
        <taxon>Aspergillaceae</taxon>
        <taxon>Penicillium</taxon>
    </lineage>
</organism>
<protein>
    <submittedName>
        <fullName evidence="2">Uncharacterized protein</fullName>
    </submittedName>
</protein>
<dbReference type="AlphaFoldDB" id="A0A1V6NU81"/>
<evidence type="ECO:0000313" key="2">
    <source>
        <dbReference type="EMBL" id="OQD68147.1"/>
    </source>
</evidence>
<feature type="signal peptide" evidence="1">
    <location>
        <begin position="1"/>
        <end position="21"/>
    </location>
</feature>